<evidence type="ECO:0000256" key="10">
    <source>
        <dbReference type="HAMAP-Rule" id="MF_00255"/>
    </source>
</evidence>
<dbReference type="InterPro" id="IPR008909">
    <property type="entry name" value="DALR_anticod-bd"/>
</dbReference>
<comment type="caution">
    <text evidence="12">The sequence shown here is derived from an EMBL/GenBank/DDBJ whole genome shotgun (WGS) entry which is preliminary data.</text>
</comment>
<evidence type="ECO:0000313" key="13">
    <source>
        <dbReference type="Proteomes" id="UP000051733"/>
    </source>
</evidence>
<dbReference type="EC" id="6.1.1.14" evidence="10"/>
<dbReference type="PROSITE" id="PS50861">
    <property type="entry name" value="AA_TRNA_LIGASE_II_GLYAB"/>
    <property type="match status" value="1"/>
</dbReference>
<comment type="catalytic activity">
    <reaction evidence="9 10">
        <text>tRNA(Gly) + glycine + ATP = glycyl-tRNA(Gly) + AMP + diphosphate</text>
        <dbReference type="Rhea" id="RHEA:16013"/>
        <dbReference type="Rhea" id="RHEA-COMP:9664"/>
        <dbReference type="Rhea" id="RHEA-COMP:9683"/>
        <dbReference type="ChEBI" id="CHEBI:30616"/>
        <dbReference type="ChEBI" id="CHEBI:33019"/>
        <dbReference type="ChEBI" id="CHEBI:57305"/>
        <dbReference type="ChEBI" id="CHEBI:78442"/>
        <dbReference type="ChEBI" id="CHEBI:78522"/>
        <dbReference type="ChEBI" id="CHEBI:456215"/>
        <dbReference type="EC" id="6.1.1.14"/>
    </reaction>
</comment>
<dbReference type="SUPFAM" id="SSF109604">
    <property type="entry name" value="HD-domain/PDEase-like"/>
    <property type="match status" value="1"/>
</dbReference>
<comment type="similarity">
    <text evidence="2 10">Belongs to the class-II aminoacyl-tRNA synthetase family.</text>
</comment>
<dbReference type="InterPro" id="IPR015944">
    <property type="entry name" value="Gly-tRNA-synth_bsu"/>
</dbReference>
<keyword evidence="8 10" id="KW-0030">Aminoacyl-tRNA synthetase</keyword>
<dbReference type="HAMAP" id="MF_00255">
    <property type="entry name" value="Gly_tRNA_synth_beta"/>
    <property type="match status" value="1"/>
</dbReference>
<dbReference type="InterPro" id="IPR006194">
    <property type="entry name" value="Gly-tRNA-synth_heterodimer"/>
</dbReference>
<evidence type="ECO:0000256" key="4">
    <source>
        <dbReference type="ARBA" id="ARBA00022598"/>
    </source>
</evidence>
<dbReference type="PRINTS" id="PR01045">
    <property type="entry name" value="TRNASYNTHGB"/>
</dbReference>
<dbReference type="GO" id="GO:0006426">
    <property type="term" value="P:glycyl-tRNA aminoacylation"/>
    <property type="evidence" value="ECO:0007669"/>
    <property type="project" value="UniProtKB-UniRule"/>
</dbReference>
<dbReference type="PATRIC" id="fig|1423813.3.peg.2105"/>
<proteinExistence type="inferred from homology"/>
<dbReference type="GO" id="GO:0004814">
    <property type="term" value="F:arginine-tRNA ligase activity"/>
    <property type="evidence" value="ECO:0007669"/>
    <property type="project" value="InterPro"/>
</dbReference>
<evidence type="ECO:0000256" key="9">
    <source>
        <dbReference type="ARBA" id="ARBA00047937"/>
    </source>
</evidence>
<organism evidence="12 13">
    <name type="scientific">Paucilactobacillus vaccinostercus DSM 20634</name>
    <dbReference type="NCBI Taxonomy" id="1423813"/>
    <lineage>
        <taxon>Bacteria</taxon>
        <taxon>Bacillati</taxon>
        <taxon>Bacillota</taxon>
        <taxon>Bacilli</taxon>
        <taxon>Lactobacillales</taxon>
        <taxon>Lactobacillaceae</taxon>
        <taxon>Paucilactobacillus</taxon>
    </lineage>
</organism>
<evidence type="ECO:0000256" key="5">
    <source>
        <dbReference type="ARBA" id="ARBA00022741"/>
    </source>
</evidence>
<dbReference type="PANTHER" id="PTHR30075">
    <property type="entry name" value="GLYCYL-TRNA SYNTHETASE"/>
    <property type="match status" value="1"/>
</dbReference>
<dbReference type="STRING" id="1423813.FC26_GL002068"/>
<dbReference type="AlphaFoldDB" id="A0A0R2A4W4"/>
<keyword evidence="5 10" id="KW-0547">Nucleotide-binding</keyword>
<dbReference type="Pfam" id="PF02092">
    <property type="entry name" value="tRNA_synt_2f"/>
    <property type="match status" value="1"/>
</dbReference>
<dbReference type="GO" id="GO:0004820">
    <property type="term" value="F:glycine-tRNA ligase activity"/>
    <property type="evidence" value="ECO:0007669"/>
    <property type="project" value="UniProtKB-UniRule"/>
</dbReference>
<dbReference type="NCBIfam" id="TIGR00211">
    <property type="entry name" value="glyS"/>
    <property type="match status" value="1"/>
</dbReference>
<reference evidence="12 13" key="1">
    <citation type="journal article" date="2015" name="Genome Announc.">
        <title>Expanding the biotechnology potential of lactobacilli through comparative genomics of 213 strains and associated genera.</title>
        <authorList>
            <person name="Sun Z."/>
            <person name="Harris H.M."/>
            <person name="McCann A."/>
            <person name="Guo C."/>
            <person name="Argimon S."/>
            <person name="Zhang W."/>
            <person name="Yang X."/>
            <person name="Jeffery I.B."/>
            <person name="Cooney J.C."/>
            <person name="Kagawa T.F."/>
            <person name="Liu W."/>
            <person name="Song Y."/>
            <person name="Salvetti E."/>
            <person name="Wrobel A."/>
            <person name="Rasinkangas P."/>
            <person name="Parkhill J."/>
            <person name="Rea M.C."/>
            <person name="O'Sullivan O."/>
            <person name="Ritari J."/>
            <person name="Douillard F.P."/>
            <person name="Paul Ross R."/>
            <person name="Yang R."/>
            <person name="Briner A.E."/>
            <person name="Felis G.E."/>
            <person name="de Vos W.M."/>
            <person name="Barrangou R."/>
            <person name="Klaenhammer T.R."/>
            <person name="Caufield P.W."/>
            <person name="Cui Y."/>
            <person name="Zhang H."/>
            <person name="O'Toole P.W."/>
        </authorList>
    </citation>
    <scope>NUCLEOTIDE SEQUENCE [LARGE SCALE GENOMIC DNA]</scope>
    <source>
        <strain evidence="12 13">DSM 20634</strain>
    </source>
</reference>
<accession>A0A0R2A4W4</accession>
<feature type="domain" description="DALR anticodon binding" evidence="11">
    <location>
        <begin position="586"/>
        <end position="680"/>
    </location>
</feature>
<dbReference type="RefSeq" id="WP_057777189.1">
    <property type="nucleotide sequence ID" value="NZ_AYYY01000005.1"/>
</dbReference>
<keyword evidence="7 10" id="KW-0648">Protein biosynthesis</keyword>
<dbReference type="Proteomes" id="UP000051733">
    <property type="component" value="Unassembled WGS sequence"/>
</dbReference>
<dbReference type="PANTHER" id="PTHR30075:SF2">
    <property type="entry name" value="GLYCINE--TRNA LIGASE, CHLOROPLASTIC_MITOCHONDRIAL 2"/>
    <property type="match status" value="1"/>
</dbReference>
<evidence type="ECO:0000256" key="1">
    <source>
        <dbReference type="ARBA" id="ARBA00004496"/>
    </source>
</evidence>
<dbReference type="Pfam" id="PF05746">
    <property type="entry name" value="DALR_1"/>
    <property type="match status" value="1"/>
</dbReference>
<evidence type="ECO:0000256" key="7">
    <source>
        <dbReference type="ARBA" id="ARBA00022917"/>
    </source>
</evidence>
<dbReference type="EMBL" id="AYYY01000005">
    <property type="protein sequence ID" value="KRM62494.1"/>
    <property type="molecule type" value="Genomic_DNA"/>
</dbReference>
<dbReference type="GO" id="GO:0005829">
    <property type="term" value="C:cytosol"/>
    <property type="evidence" value="ECO:0007669"/>
    <property type="project" value="TreeGrafter"/>
</dbReference>
<dbReference type="GO" id="GO:0006420">
    <property type="term" value="P:arginyl-tRNA aminoacylation"/>
    <property type="evidence" value="ECO:0007669"/>
    <property type="project" value="InterPro"/>
</dbReference>
<evidence type="ECO:0000259" key="11">
    <source>
        <dbReference type="Pfam" id="PF05746"/>
    </source>
</evidence>
<protein>
    <recommendedName>
        <fullName evidence="10">Glycine--tRNA ligase beta subunit</fullName>
        <ecNumber evidence="10">6.1.1.14</ecNumber>
    </recommendedName>
    <alternativeName>
        <fullName evidence="10">Glycyl-tRNA synthetase beta subunit</fullName>
        <shortName evidence="10">GlyRS</shortName>
    </alternativeName>
</protein>
<keyword evidence="6 10" id="KW-0067">ATP-binding</keyword>
<evidence type="ECO:0000256" key="2">
    <source>
        <dbReference type="ARBA" id="ARBA00008226"/>
    </source>
</evidence>
<sequence length="692" mass="77855">MAHSFLLEIGVEEMPAHVVTPSIEQLAQRVTKYLKEQRIEFGELKQYATPRRLAILLTDLADKQPDIDTEVKGPAKKIAQDADGNWTKAAIGFTRGQGLSVDDITFKEIKGTEYVYVEKHIAGKTVNEVLSGLKDIIMAMNFPTMMKWSTHKFEFVRPIKWLVALLDSQVIPFSILNVATGNQTKGHRFLGHDITLNQATDYEGALEHEFVIADQDARKQLIRQQIEKIATDNKWHVQPDEDLLEEVNNLVEWPTAFSGHFDEKYLELPDEVLITSMKDHQRFFFARDQAGALLPNFISVRNGNDQFLDNVVRGNERVLTARLEDAQFFYQEDQQVTVDEYVERLKNVSFHDKISTMFEKMQRVSVLATMFGQQLNLTDNELAELKRASQIYKFDLTTGMVGEFAELQGVMGEKYALLKGEPAAVATAIREHYMPISAEGELPETQIGSILAIADKLDSILSFFAVGMIPSGSNDPYALRRQAFGIVRIIADKQWHLPLLNIASVFSDAMKTASVVPTFDVTVHANEVSDFIKDRIKQLFSHQGIRHDIVEAATESTQSDIENVIEAQQAIDTAKNTDGFKASVEALTRVMRISKKADFAEDQLTVDAKLFENPSEIALHDQVAALSDHFAAQSVTAKLTGLLDLRTAIDAYFDENMIMADDEQVRDNRLKQLKKLSNMILSVANLDALIVK</sequence>
<keyword evidence="13" id="KW-1185">Reference proteome</keyword>
<comment type="subunit">
    <text evidence="10">Tetramer of two alpha and two beta subunits.</text>
</comment>
<name>A0A0R2A4W4_9LACO</name>
<evidence type="ECO:0000256" key="8">
    <source>
        <dbReference type="ARBA" id="ARBA00023146"/>
    </source>
</evidence>
<dbReference type="GO" id="GO:0005524">
    <property type="term" value="F:ATP binding"/>
    <property type="evidence" value="ECO:0007669"/>
    <property type="project" value="UniProtKB-UniRule"/>
</dbReference>
<evidence type="ECO:0000256" key="6">
    <source>
        <dbReference type="ARBA" id="ARBA00022840"/>
    </source>
</evidence>
<gene>
    <name evidence="10" type="primary">glyS</name>
    <name evidence="12" type="ORF">FC26_GL002068</name>
</gene>
<dbReference type="OrthoDB" id="9775440at2"/>
<comment type="subcellular location">
    <subcellularLocation>
        <location evidence="1 10">Cytoplasm</location>
    </subcellularLocation>
</comment>
<keyword evidence="3 10" id="KW-0963">Cytoplasm</keyword>
<keyword evidence="4 10" id="KW-0436">Ligase</keyword>
<evidence type="ECO:0000256" key="3">
    <source>
        <dbReference type="ARBA" id="ARBA00022490"/>
    </source>
</evidence>
<evidence type="ECO:0000313" key="12">
    <source>
        <dbReference type="EMBL" id="KRM62494.1"/>
    </source>
</evidence>